<dbReference type="Proteomes" id="UP001549111">
    <property type="component" value="Unassembled WGS sequence"/>
</dbReference>
<dbReference type="SMART" id="SM00849">
    <property type="entry name" value="Lactamase_B"/>
    <property type="match status" value="1"/>
</dbReference>
<dbReference type="InterPro" id="IPR036866">
    <property type="entry name" value="RibonucZ/Hydroxyglut_hydro"/>
</dbReference>
<feature type="domain" description="Metallo-beta-lactamase" evidence="1">
    <location>
        <begin position="46"/>
        <end position="232"/>
    </location>
</feature>
<evidence type="ECO:0000259" key="1">
    <source>
        <dbReference type="SMART" id="SM00849"/>
    </source>
</evidence>
<keyword evidence="3" id="KW-1185">Reference proteome</keyword>
<proteinExistence type="predicted"/>
<dbReference type="EMBL" id="JBEPLS010000019">
    <property type="protein sequence ID" value="MET3605622.1"/>
    <property type="molecule type" value="Genomic_DNA"/>
</dbReference>
<evidence type="ECO:0000313" key="2">
    <source>
        <dbReference type="EMBL" id="MET3605622.1"/>
    </source>
</evidence>
<organism evidence="2 3">
    <name type="scientific">Sphaerotilus sulfidivorans</name>
    <dbReference type="NCBI Taxonomy" id="639200"/>
    <lineage>
        <taxon>Bacteria</taxon>
        <taxon>Pseudomonadati</taxon>
        <taxon>Pseudomonadota</taxon>
        <taxon>Betaproteobacteria</taxon>
        <taxon>Burkholderiales</taxon>
        <taxon>Sphaerotilaceae</taxon>
        <taxon>Sphaerotilus</taxon>
    </lineage>
</organism>
<evidence type="ECO:0000313" key="3">
    <source>
        <dbReference type="Proteomes" id="UP001549111"/>
    </source>
</evidence>
<dbReference type="Gene3D" id="3.60.15.10">
    <property type="entry name" value="Ribonuclease Z/Hydroxyacylglutathione hydrolase-like"/>
    <property type="match status" value="1"/>
</dbReference>
<dbReference type="PANTHER" id="PTHR23131:SF0">
    <property type="entry name" value="ENDORIBONUCLEASE LACTB2"/>
    <property type="match status" value="1"/>
</dbReference>
<gene>
    <name evidence="2" type="ORF">ABIC99_003452</name>
</gene>
<dbReference type="SUPFAM" id="SSF56281">
    <property type="entry name" value="Metallo-hydrolase/oxidoreductase"/>
    <property type="match status" value="1"/>
</dbReference>
<name>A0ABV2IRN9_9BURK</name>
<dbReference type="PANTHER" id="PTHR23131">
    <property type="entry name" value="ENDORIBONUCLEASE LACTB2"/>
    <property type="match status" value="1"/>
</dbReference>
<sequence length="335" mass="36344">MVIDQQHRLHGAFLPADECSAMTDHSTALFRCPHDPLTVLERGWLSANNIVLHGLPGEGAVLVDTGHCNHAGQTLALLHHALQGEPLRRVLNTHLHSDHCGGNATVQATFSSQILVPAGSLAAVIDWDEDRLGYRPTGQRCPRFVAAGALAAGERLTVGTRHWEVLAAPGHDPDALMLFEATDGVLISADALWQNGFGVVFPELDGLDAFDRVAETLALIGRIAPARVIPGHGTPFDDVPAALQRAGRRLSRFVANPALHARHAGKVLLKYHLMEEQQQALDAARSWAETTPLFESTRSRAGFDGPPGEWFQELLAELLAVDALRLDDQQRLHDV</sequence>
<dbReference type="Pfam" id="PF00753">
    <property type="entry name" value="Lactamase_B"/>
    <property type="match status" value="1"/>
</dbReference>
<dbReference type="InterPro" id="IPR001279">
    <property type="entry name" value="Metallo-B-lactamas"/>
</dbReference>
<comment type="caution">
    <text evidence="2">The sequence shown here is derived from an EMBL/GenBank/DDBJ whole genome shotgun (WGS) entry which is preliminary data.</text>
</comment>
<reference evidence="2 3" key="1">
    <citation type="submission" date="2024-06" db="EMBL/GenBank/DDBJ databases">
        <title>Genomic Encyclopedia of Type Strains, Phase IV (KMG-IV): sequencing the most valuable type-strain genomes for metagenomic binning, comparative biology and taxonomic classification.</title>
        <authorList>
            <person name="Goeker M."/>
        </authorList>
    </citation>
    <scope>NUCLEOTIDE SEQUENCE [LARGE SCALE GENOMIC DNA]</scope>
    <source>
        <strain evidence="2 3">D-501</strain>
    </source>
</reference>
<accession>A0ABV2IRN9</accession>
<protein>
    <submittedName>
        <fullName evidence="2">Glyoxylase-like metal-dependent hydrolase (Beta-lactamase superfamily II)</fullName>
    </submittedName>
</protein>
<dbReference type="CDD" id="cd06262">
    <property type="entry name" value="metallo-hydrolase-like_MBL-fold"/>
    <property type="match status" value="1"/>
</dbReference>
<dbReference type="InterPro" id="IPR050662">
    <property type="entry name" value="Sec-metab_biosynth-thioest"/>
</dbReference>
<dbReference type="RefSeq" id="WP_244954410.1">
    <property type="nucleotide sequence ID" value="NZ_CP035708.1"/>
</dbReference>